<accession>A0A6D2L6V1</accession>
<dbReference type="AlphaFoldDB" id="A0A6D2L6V1"/>
<dbReference type="Proteomes" id="UP000467841">
    <property type="component" value="Unassembled WGS sequence"/>
</dbReference>
<keyword evidence="2" id="KW-1185">Reference proteome</keyword>
<dbReference type="OrthoDB" id="1272441at2759"/>
<evidence type="ECO:0000313" key="2">
    <source>
        <dbReference type="Proteomes" id="UP000467841"/>
    </source>
</evidence>
<protein>
    <submittedName>
        <fullName evidence="1">Uncharacterized protein</fullName>
    </submittedName>
</protein>
<comment type="caution">
    <text evidence="1">The sequence shown here is derived from an EMBL/GenBank/DDBJ whole genome shotgun (WGS) entry which is preliminary data.</text>
</comment>
<dbReference type="EMBL" id="CACVBM020001607">
    <property type="protein sequence ID" value="CAA7055633.1"/>
    <property type="molecule type" value="Genomic_DNA"/>
</dbReference>
<evidence type="ECO:0000313" key="1">
    <source>
        <dbReference type="EMBL" id="CAA7055633.1"/>
    </source>
</evidence>
<name>A0A6D2L6V1_9BRAS</name>
<reference evidence="1" key="1">
    <citation type="submission" date="2020-01" db="EMBL/GenBank/DDBJ databases">
        <authorList>
            <person name="Mishra B."/>
        </authorList>
    </citation>
    <scope>NUCLEOTIDE SEQUENCE [LARGE SCALE GENOMIC DNA]</scope>
</reference>
<sequence length="109" mass="12928">MDPKLEQDGPALFSQAYVLELTLRAWMQTQSCTRETIQGCDVFETIKKSQTYGFLINRVPFGPQSAIHQIWKQWSRRHMASVRIVPRRELPRAHRRRELLLTKLDFFII</sequence>
<dbReference type="SUPFAM" id="SSF47113">
    <property type="entry name" value="Histone-fold"/>
    <property type="match status" value="1"/>
</dbReference>
<proteinExistence type="predicted"/>
<dbReference type="InterPro" id="IPR009072">
    <property type="entry name" value="Histone-fold"/>
</dbReference>
<dbReference type="Gene3D" id="1.10.20.10">
    <property type="entry name" value="Histone, subunit A"/>
    <property type="match status" value="1"/>
</dbReference>
<dbReference type="GO" id="GO:0046982">
    <property type="term" value="F:protein heterodimerization activity"/>
    <property type="evidence" value="ECO:0007669"/>
    <property type="project" value="InterPro"/>
</dbReference>
<gene>
    <name evidence="1" type="ORF">MERR_LOCUS42869</name>
</gene>
<organism evidence="1 2">
    <name type="scientific">Microthlaspi erraticum</name>
    <dbReference type="NCBI Taxonomy" id="1685480"/>
    <lineage>
        <taxon>Eukaryota</taxon>
        <taxon>Viridiplantae</taxon>
        <taxon>Streptophyta</taxon>
        <taxon>Embryophyta</taxon>
        <taxon>Tracheophyta</taxon>
        <taxon>Spermatophyta</taxon>
        <taxon>Magnoliopsida</taxon>
        <taxon>eudicotyledons</taxon>
        <taxon>Gunneridae</taxon>
        <taxon>Pentapetalae</taxon>
        <taxon>rosids</taxon>
        <taxon>malvids</taxon>
        <taxon>Brassicales</taxon>
        <taxon>Brassicaceae</taxon>
        <taxon>Coluteocarpeae</taxon>
        <taxon>Microthlaspi</taxon>
    </lineage>
</organism>